<gene>
    <name evidence="1" type="ORF">LITE_LOCUS40684</name>
</gene>
<dbReference type="AlphaFoldDB" id="A0AAV0PYC6"/>
<evidence type="ECO:0000313" key="2">
    <source>
        <dbReference type="Proteomes" id="UP001154282"/>
    </source>
</evidence>
<comment type="caution">
    <text evidence="1">The sequence shown here is derived from an EMBL/GenBank/DDBJ whole genome shotgun (WGS) entry which is preliminary data.</text>
</comment>
<sequence length="72" mass="8066">MTNSLMTERNVGKHCSMSMRSIKQGSIQVNFPAGYRKSIDVVNKLPFCGMSANFLCKFYDALLHHQNPTASI</sequence>
<organism evidence="1 2">
    <name type="scientific">Linum tenue</name>
    <dbReference type="NCBI Taxonomy" id="586396"/>
    <lineage>
        <taxon>Eukaryota</taxon>
        <taxon>Viridiplantae</taxon>
        <taxon>Streptophyta</taxon>
        <taxon>Embryophyta</taxon>
        <taxon>Tracheophyta</taxon>
        <taxon>Spermatophyta</taxon>
        <taxon>Magnoliopsida</taxon>
        <taxon>eudicotyledons</taxon>
        <taxon>Gunneridae</taxon>
        <taxon>Pentapetalae</taxon>
        <taxon>rosids</taxon>
        <taxon>fabids</taxon>
        <taxon>Malpighiales</taxon>
        <taxon>Linaceae</taxon>
        <taxon>Linum</taxon>
    </lineage>
</organism>
<reference evidence="1" key="1">
    <citation type="submission" date="2022-08" db="EMBL/GenBank/DDBJ databases">
        <authorList>
            <person name="Gutierrez-Valencia J."/>
        </authorList>
    </citation>
    <scope>NUCLEOTIDE SEQUENCE</scope>
</reference>
<accession>A0AAV0PYC6</accession>
<protein>
    <submittedName>
        <fullName evidence="1">Uncharacterized protein</fullName>
    </submittedName>
</protein>
<dbReference type="EMBL" id="CAMGYJ010000009">
    <property type="protein sequence ID" value="CAI0476229.1"/>
    <property type="molecule type" value="Genomic_DNA"/>
</dbReference>
<proteinExistence type="predicted"/>
<dbReference type="Proteomes" id="UP001154282">
    <property type="component" value="Unassembled WGS sequence"/>
</dbReference>
<evidence type="ECO:0000313" key="1">
    <source>
        <dbReference type="EMBL" id="CAI0476229.1"/>
    </source>
</evidence>
<name>A0AAV0PYC6_9ROSI</name>
<keyword evidence="2" id="KW-1185">Reference proteome</keyword>